<dbReference type="Gene3D" id="3.30.420.10">
    <property type="entry name" value="Ribonuclease H-like superfamily/Ribonuclease H"/>
    <property type="match status" value="1"/>
</dbReference>
<dbReference type="Ensembl" id="ENSPKIT00000016398.1">
    <property type="protein sequence ID" value="ENSPKIP00000035467.1"/>
    <property type="gene ID" value="ENSPKIG00000014421.1"/>
</dbReference>
<name>A0A3B3SXI1_9TELE</name>
<dbReference type="InterPro" id="IPR012337">
    <property type="entry name" value="RNaseH-like_sf"/>
</dbReference>
<evidence type="ECO:0000259" key="3">
    <source>
        <dbReference type="PROSITE" id="PS50994"/>
    </source>
</evidence>
<evidence type="ECO:0000313" key="4">
    <source>
        <dbReference type="Ensembl" id="ENSPKIP00000035467.1"/>
    </source>
</evidence>
<dbReference type="STRING" id="1676925.ENSPKIP00000035467"/>
<dbReference type="GeneTree" id="ENSGT01000000214408"/>
<feature type="compositionally biased region" description="Basic residues" evidence="2">
    <location>
        <begin position="263"/>
        <end position="274"/>
    </location>
</feature>
<dbReference type="Gene3D" id="1.10.340.70">
    <property type="match status" value="1"/>
</dbReference>
<evidence type="ECO:0000256" key="2">
    <source>
        <dbReference type="SAM" id="MobiDB-lite"/>
    </source>
</evidence>
<dbReference type="PANTHER" id="PTHR37984:SF5">
    <property type="entry name" value="PROTEIN NYNRIN-LIKE"/>
    <property type="match status" value="1"/>
</dbReference>
<keyword evidence="5" id="KW-1185">Reference proteome</keyword>
<dbReference type="GO" id="GO:0015074">
    <property type="term" value="P:DNA integration"/>
    <property type="evidence" value="ECO:0007669"/>
    <property type="project" value="InterPro"/>
</dbReference>
<dbReference type="PROSITE" id="PS50994">
    <property type="entry name" value="INTEGRASE"/>
    <property type="match status" value="1"/>
</dbReference>
<protein>
    <recommendedName>
        <fullName evidence="1">Gypsy retrotransposon integrase-like protein 1</fullName>
    </recommendedName>
</protein>
<dbReference type="Proteomes" id="UP000261540">
    <property type="component" value="Unplaced"/>
</dbReference>
<dbReference type="InterPro" id="IPR036397">
    <property type="entry name" value="RNaseH_sf"/>
</dbReference>
<feature type="domain" description="Integrase catalytic" evidence="3">
    <location>
        <begin position="64"/>
        <end position="224"/>
    </location>
</feature>
<organism evidence="4 5">
    <name type="scientific">Paramormyrops kingsleyae</name>
    <dbReference type="NCBI Taxonomy" id="1676925"/>
    <lineage>
        <taxon>Eukaryota</taxon>
        <taxon>Metazoa</taxon>
        <taxon>Chordata</taxon>
        <taxon>Craniata</taxon>
        <taxon>Vertebrata</taxon>
        <taxon>Euteleostomi</taxon>
        <taxon>Actinopterygii</taxon>
        <taxon>Neopterygii</taxon>
        <taxon>Teleostei</taxon>
        <taxon>Osteoglossocephala</taxon>
        <taxon>Osteoglossomorpha</taxon>
        <taxon>Osteoglossiformes</taxon>
        <taxon>Mormyridae</taxon>
        <taxon>Paramormyrops</taxon>
    </lineage>
</organism>
<feature type="region of interest" description="Disordered" evidence="2">
    <location>
        <begin position="313"/>
        <end position="332"/>
    </location>
</feature>
<dbReference type="FunFam" id="3.30.420.10:FF:000032">
    <property type="entry name" value="Retrovirus-related Pol polyprotein from transposon 297-like Protein"/>
    <property type="match status" value="1"/>
</dbReference>
<evidence type="ECO:0000313" key="5">
    <source>
        <dbReference type="Proteomes" id="UP000261540"/>
    </source>
</evidence>
<reference evidence="4" key="1">
    <citation type="submission" date="2025-08" db="UniProtKB">
        <authorList>
            <consortium name="Ensembl"/>
        </authorList>
    </citation>
    <scope>IDENTIFICATION</scope>
</reference>
<dbReference type="InterPro" id="IPR041588">
    <property type="entry name" value="Integrase_H2C2"/>
</dbReference>
<dbReference type="InterPro" id="IPR050951">
    <property type="entry name" value="Retrovirus_Pol_polyprotein"/>
</dbReference>
<dbReference type="PANTHER" id="PTHR37984">
    <property type="entry name" value="PROTEIN CBG26694"/>
    <property type="match status" value="1"/>
</dbReference>
<dbReference type="AlphaFoldDB" id="A0A3B3SXI1"/>
<reference evidence="4" key="2">
    <citation type="submission" date="2025-09" db="UniProtKB">
        <authorList>
            <consortium name="Ensembl"/>
        </authorList>
    </citation>
    <scope>IDENTIFICATION</scope>
</reference>
<proteinExistence type="predicted"/>
<dbReference type="SUPFAM" id="SSF53098">
    <property type="entry name" value="Ribonuclease H-like"/>
    <property type="match status" value="1"/>
</dbReference>
<dbReference type="GO" id="GO:0003676">
    <property type="term" value="F:nucleic acid binding"/>
    <property type="evidence" value="ECO:0007669"/>
    <property type="project" value="InterPro"/>
</dbReference>
<feature type="region of interest" description="Disordered" evidence="2">
    <location>
        <begin position="263"/>
        <end position="284"/>
    </location>
</feature>
<evidence type="ECO:0000256" key="1">
    <source>
        <dbReference type="ARBA" id="ARBA00039658"/>
    </source>
</evidence>
<dbReference type="Pfam" id="PF17921">
    <property type="entry name" value="Integrase_H2C2"/>
    <property type="match status" value="1"/>
</dbReference>
<sequence>MQWIHTSLSSGHPGIATTARLISRRYWWPNWREEVEEFVLSCPMCAQHKADRHPPAGLLQTLPTPQRPWSHITLDFLTDLPCSQGHTVILTIVDCFSRMCRLLPPPKLPSATKLAELLFAWVFCYYGIPENIVSDRGPQFTSRVFRAFCKLLNVSLSLSSSYHPQTNGLTERTQQEITKILRSLCSDHPTQWAHYLPWAEYTHNSHPLADTELTSFQCVLWYQSPLFPWDPPRSEIPALDDWFQRSRRVWRCTRRLLEAGAQWRKRQADKHRRPGPPLRPGQRLATKNLRLPGCRKLAPRYVGPYRILQVQSPIGSSSPASSAFPQSFIGPC</sequence>
<dbReference type="InterPro" id="IPR001584">
    <property type="entry name" value="Integrase_cat-core"/>
</dbReference>
<dbReference type="Pfam" id="PF00665">
    <property type="entry name" value="rve"/>
    <property type="match status" value="1"/>
</dbReference>
<accession>A0A3B3SXI1</accession>